<keyword evidence="1" id="KW-0496">Mitochondrion</keyword>
<dbReference type="AlphaFoldDB" id="A0A101LX62"/>
<protein>
    <submittedName>
        <fullName evidence="1">Uncharacterized protein</fullName>
    </submittedName>
</protein>
<name>A0A101LX62_PICGL</name>
<gene>
    <name evidence="1" type="ORF">ABT39_MTgene6010</name>
</gene>
<accession>A0A101LX62</accession>
<reference evidence="1" key="1">
    <citation type="journal article" date="2015" name="Genome Biol. Evol.">
        <title>Organellar Genomes of White Spruce (Picea glauca): Assembly and Annotation.</title>
        <authorList>
            <person name="Jackman S.D."/>
            <person name="Warren R.L."/>
            <person name="Gibb E.A."/>
            <person name="Vandervalk B.P."/>
            <person name="Mohamadi H."/>
            <person name="Chu J."/>
            <person name="Raymond A."/>
            <person name="Pleasance S."/>
            <person name="Coope R."/>
            <person name="Wildung M.R."/>
            <person name="Ritland C.E."/>
            <person name="Bousquet J."/>
            <person name="Jones S.J."/>
            <person name="Bohlmann J."/>
            <person name="Birol I."/>
        </authorList>
    </citation>
    <scope>NUCLEOTIDE SEQUENCE [LARGE SCALE GENOMIC DNA]</scope>
    <source>
        <tissue evidence="1">Flushing bud</tissue>
    </source>
</reference>
<evidence type="ECO:0000313" key="1">
    <source>
        <dbReference type="EMBL" id="KUM47006.1"/>
    </source>
</evidence>
<dbReference type="EMBL" id="LKAM01000008">
    <property type="protein sequence ID" value="KUM47006.1"/>
    <property type="molecule type" value="Genomic_DNA"/>
</dbReference>
<geneLocation type="mitochondrion" evidence="1"/>
<proteinExistence type="predicted"/>
<organism evidence="1">
    <name type="scientific">Picea glauca</name>
    <name type="common">White spruce</name>
    <name type="synonym">Pinus glauca</name>
    <dbReference type="NCBI Taxonomy" id="3330"/>
    <lineage>
        <taxon>Eukaryota</taxon>
        <taxon>Viridiplantae</taxon>
        <taxon>Streptophyta</taxon>
        <taxon>Embryophyta</taxon>
        <taxon>Tracheophyta</taxon>
        <taxon>Spermatophyta</taxon>
        <taxon>Pinopsida</taxon>
        <taxon>Pinidae</taxon>
        <taxon>Conifers I</taxon>
        <taxon>Pinales</taxon>
        <taxon>Pinaceae</taxon>
        <taxon>Picea</taxon>
    </lineage>
</organism>
<comment type="caution">
    <text evidence="1">The sequence shown here is derived from an EMBL/GenBank/DDBJ whole genome shotgun (WGS) entry which is preliminary data.</text>
</comment>
<sequence length="104" mass="12042">MPLKQRERVSLFWVSQLQGCASANATKGGRADTMAFYNCWVRYRAFAGSLSELVRYALRELYLCRWVNEQSDGTNQGRAENGFMRRPTMFLANRRKELYAFLSG</sequence>